<dbReference type="OrthoDB" id="283575at2759"/>
<feature type="transmembrane region" description="Helical" evidence="3">
    <location>
        <begin position="651"/>
        <end position="678"/>
    </location>
</feature>
<feature type="compositionally biased region" description="Low complexity" evidence="2">
    <location>
        <begin position="206"/>
        <end position="229"/>
    </location>
</feature>
<sequence>MSNYHGQGVPYGIPRFPPPPSGGTSSPDEYGGPLQNTTGQGPPSQQQRPPQNNAGVLRKNGPGPNNFSRGPMRPPQGQQQWPLGGASEGSPAPSQNAYPRGMPPQRPPRPTGTAVLGQPKPASNRNEYDNHPIPQYASAPPTASSVYSGPGVWSDNGYDSPSSYPSPNSTRPITGAFMASTSSSYSVPDAPPPLPSALPPLPANHQQIRQQQQQQQQQQMQQMQMQQQQAYPPKSPRERAPLGPPPSSRRGPSSYYSQPTHLSQVTPIVEESDRDGSLRGSSLRPGGDSRGSYASSNAIPIGVPDYYLNDSGTPRFGRPNADSYASEYDEPEVMQPPRVALPPERDSPPALVRQASLGKRSKPTLTTIKSGENMRNAPGRESTYSDDSFDDDGMQSLPPMQRPPLEPVDSSNTLNKSQMSDQSKGAQSGRTGSSGPLAMSETSFFDRPSSSESDKSEFARYKNKEYLYEPMPDRIPRQPTNNSEDPRVESILNRLEKGGALPHVDDKTSHLNQPSQLSQRVGTRRPPRLNVDAVREAEQRGSLTSLPDLIRRATKLASNLDRGKTASRLGFDWMISDEKGTRGNQNRRTNGSLTDMISAFPPPAVGTPRSQGSGRFAWPSNLRHSTLPSFRDNGKGQSQPRPKKRVCGMPVWAFLLLLLLLILLVAAAVIVPVVLIVIPRQNQSDAQSLDSCRQRLTCSNGGVNIVGNDGACRCVCVNGFTGSSCTTEVGASCAGLNVQGATNATVGSSLPRLFNNARANFSIPLDGAQVLSLFAATNMSCASENALVTFGGLSERRSINLDKEYFDTAANIAEIYLGQEEDVKPTKTLKQRQVPTTVASSQAAATSNGIVFAIGGPPGSSPSNSPNNTSPLELDFARVAVLFVLQDSGQLNEAIAAQSSLQKWFSGGSAPGIASTNITLQNGYSANLNTGQIVVKNGTKIGSA</sequence>
<dbReference type="Proteomes" id="UP000809789">
    <property type="component" value="Unassembled WGS sequence"/>
</dbReference>
<feature type="compositionally biased region" description="Polar residues" evidence="2">
    <location>
        <begin position="510"/>
        <end position="521"/>
    </location>
</feature>
<accession>A0A8K0PEM5</accession>
<reference evidence="5" key="1">
    <citation type="submission" date="2021-07" db="EMBL/GenBank/DDBJ databases">
        <title>Elsinoe batatas strain:CRI-CJ2 Genome sequencing and assembly.</title>
        <authorList>
            <person name="Huang L."/>
        </authorList>
    </citation>
    <scope>NUCLEOTIDE SEQUENCE</scope>
    <source>
        <strain evidence="5">CRI-CJ2</strain>
    </source>
</reference>
<feature type="domain" description="EGF-like" evidence="4">
    <location>
        <begin position="688"/>
        <end position="726"/>
    </location>
</feature>
<feature type="compositionally biased region" description="Low complexity" evidence="2">
    <location>
        <begin position="69"/>
        <end position="85"/>
    </location>
</feature>
<keyword evidence="3" id="KW-0812">Transmembrane</keyword>
<evidence type="ECO:0000313" key="6">
    <source>
        <dbReference type="Proteomes" id="UP000809789"/>
    </source>
</evidence>
<keyword evidence="3" id="KW-1133">Transmembrane helix</keyword>
<protein>
    <recommendedName>
        <fullName evidence="4">EGF-like domain-containing protein</fullName>
    </recommendedName>
</protein>
<dbReference type="PANTHER" id="PTHR17178:SF0">
    <property type="entry name" value="SERGLYCIN"/>
    <property type="match status" value="1"/>
</dbReference>
<name>A0A8K0PEM5_9PEZI</name>
<feature type="region of interest" description="Disordered" evidence="2">
    <location>
        <begin position="1"/>
        <end position="458"/>
    </location>
</feature>
<dbReference type="AlphaFoldDB" id="A0A8K0PEM5"/>
<keyword evidence="6" id="KW-1185">Reference proteome</keyword>
<dbReference type="PROSITE" id="PS01186">
    <property type="entry name" value="EGF_2"/>
    <property type="match status" value="1"/>
</dbReference>
<dbReference type="PANTHER" id="PTHR17178">
    <property type="entry name" value="SECRETORY GRANULE PROTEOGLYCAN CORE PROTEIN"/>
    <property type="match status" value="1"/>
</dbReference>
<dbReference type="EMBL" id="JAESVG020000009">
    <property type="protein sequence ID" value="KAG8624373.1"/>
    <property type="molecule type" value="Genomic_DNA"/>
</dbReference>
<dbReference type="PROSITE" id="PS00022">
    <property type="entry name" value="EGF_1"/>
    <property type="match status" value="1"/>
</dbReference>
<organism evidence="5 6">
    <name type="scientific">Elsinoe batatas</name>
    <dbReference type="NCBI Taxonomy" id="2601811"/>
    <lineage>
        <taxon>Eukaryota</taxon>
        <taxon>Fungi</taxon>
        <taxon>Dikarya</taxon>
        <taxon>Ascomycota</taxon>
        <taxon>Pezizomycotina</taxon>
        <taxon>Dothideomycetes</taxon>
        <taxon>Dothideomycetidae</taxon>
        <taxon>Myriangiales</taxon>
        <taxon>Elsinoaceae</taxon>
        <taxon>Elsinoe</taxon>
    </lineage>
</organism>
<evidence type="ECO:0000256" key="3">
    <source>
        <dbReference type="SAM" id="Phobius"/>
    </source>
</evidence>
<feature type="disulfide bond" evidence="1">
    <location>
        <begin position="716"/>
        <end position="725"/>
    </location>
</feature>
<evidence type="ECO:0000256" key="2">
    <source>
        <dbReference type="SAM" id="MobiDB-lite"/>
    </source>
</evidence>
<feature type="compositionally biased region" description="Pro residues" evidence="2">
    <location>
        <begin position="189"/>
        <end position="202"/>
    </location>
</feature>
<keyword evidence="1" id="KW-0245">EGF-like domain</keyword>
<proteinExistence type="predicted"/>
<evidence type="ECO:0000313" key="5">
    <source>
        <dbReference type="EMBL" id="KAG8624373.1"/>
    </source>
</evidence>
<feature type="compositionally biased region" description="Polar residues" evidence="2">
    <location>
        <begin position="582"/>
        <end position="595"/>
    </location>
</feature>
<feature type="region of interest" description="Disordered" evidence="2">
    <location>
        <begin position="580"/>
        <end position="618"/>
    </location>
</feature>
<feature type="region of interest" description="Disordered" evidence="2">
    <location>
        <begin position="624"/>
        <end position="643"/>
    </location>
</feature>
<feature type="compositionally biased region" description="Low complexity" evidence="2">
    <location>
        <begin position="248"/>
        <end position="257"/>
    </location>
</feature>
<keyword evidence="1" id="KW-1015">Disulfide bond</keyword>
<feature type="compositionally biased region" description="Low complexity" evidence="2">
    <location>
        <begin position="278"/>
        <end position="292"/>
    </location>
</feature>
<dbReference type="InterPro" id="IPR000742">
    <property type="entry name" value="EGF"/>
</dbReference>
<gene>
    <name evidence="5" type="ORF">KVT40_007440</name>
</gene>
<evidence type="ECO:0000259" key="4">
    <source>
        <dbReference type="PROSITE" id="PS50026"/>
    </source>
</evidence>
<keyword evidence="3" id="KW-0472">Membrane</keyword>
<comment type="caution">
    <text evidence="5">The sequence shown here is derived from an EMBL/GenBank/DDBJ whole genome shotgun (WGS) entry which is preliminary data.</text>
</comment>
<dbReference type="PROSITE" id="PS50026">
    <property type="entry name" value="EGF_3"/>
    <property type="match status" value="1"/>
</dbReference>
<evidence type="ECO:0000256" key="1">
    <source>
        <dbReference type="PROSITE-ProRule" id="PRU00076"/>
    </source>
</evidence>
<feature type="compositionally biased region" description="Polar residues" evidence="2">
    <location>
        <begin position="409"/>
        <end position="451"/>
    </location>
</feature>
<feature type="compositionally biased region" description="Low complexity" evidence="2">
    <location>
        <begin position="35"/>
        <end position="53"/>
    </location>
</feature>
<feature type="region of interest" description="Disordered" evidence="2">
    <location>
        <begin position="500"/>
        <end position="524"/>
    </location>
</feature>
<feature type="compositionally biased region" description="Pro residues" evidence="2">
    <location>
        <begin position="101"/>
        <end position="110"/>
    </location>
</feature>
<comment type="caution">
    <text evidence="1">Lacks conserved residue(s) required for the propagation of feature annotation.</text>
</comment>
<dbReference type="CDD" id="cd00054">
    <property type="entry name" value="EGF_CA"/>
    <property type="match status" value="1"/>
</dbReference>
<feature type="compositionally biased region" description="Low complexity" evidence="2">
    <location>
        <begin position="154"/>
        <end position="169"/>
    </location>
</feature>